<dbReference type="Pfam" id="PF00171">
    <property type="entry name" value="Aldedh"/>
    <property type="match status" value="1"/>
</dbReference>
<dbReference type="InterPro" id="IPR016162">
    <property type="entry name" value="Ald_DH_N"/>
</dbReference>
<feature type="active site" evidence="2">
    <location>
        <position position="266"/>
    </location>
</feature>
<proteinExistence type="inferred from homology"/>
<evidence type="ECO:0000256" key="3">
    <source>
        <dbReference type="RuleBase" id="RU003345"/>
    </source>
</evidence>
<dbReference type="InterPro" id="IPR029510">
    <property type="entry name" value="Ald_DH_CS_GLU"/>
</dbReference>
<dbReference type="PROSITE" id="PS00687">
    <property type="entry name" value="ALDEHYDE_DEHYDR_GLU"/>
    <property type="match status" value="1"/>
</dbReference>
<dbReference type="PANTHER" id="PTHR11699">
    <property type="entry name" value="ALDEHYDE DEHYDROGENASE-RELATED"/>
    <property type="match status" value="1"/>
</dbReference>
<dbReference type="InterPro" id="IPR015590">
    <property type="entry name" value="Aldehyde_DH_dom"/>
</dbReference>
<protein>
    <submittedName>
        <fullName evidence="5">Acyl-CoA reductase-like NAD-dependent aldehyde dehydrogenase</fullName>
    </submittedName>
</protein>
<dbReference type="CDD" id="cd07118">
    <property type="entry name" value="ALDH_SNDH"/>
    <property type="match status" value="1"/>
</dbReference>
<dbReference type="Proteomes" id="UP001241603">
    <property type="component" value="Unassembled WGS sequence"/>
</dbReference>
<sequence length="504" mass="53407">MTLHIDPASIAEARNGPTRYQMLIGGEWVDGAIGLEGERVSPGHGVVVSRYAFGSEQDVERAVVAARRAFHRGPWPKMKASERAAVLLRTADLIEANLERIARLDAIESGKPIRQARGEIAGAADIWRYAASLARTLHGESYANLGDTMLGVVLREPIGVVSIITPWNFPFLIVAQKLPFALAAGCTAVVKPSEMTSASTVVLGELLIEAGIPEGVVNIVLGTGPEVGAHMVAHPSVDMVSFTGSTRVGKATVEAAAKTLKKVSMELGGKNAQIVFPDADLEAAVDAAVFGAFFNAGECCNAGSRLVIHQDIAKDFLAAFAERAKRVKVGDPLDEATDVGAIITPAHLAKIANSVSDAAIDGASILIGGEAIATGAGQYMAPTVVAGVKPEMTIAREEVFGPVLSVLEFAREDEAIRLVEMTDYGLSAGVWSRNIDTAMHVARSVRTGTVWVNTFMDGYPELPFGGMKQSGIGRELGKNAVEDYSEAKTIQFHRGPRTAWWVGN</sequence>
<dbReference type="SUPFAM" id="SSF53720">
    <property type="entry name" value="ALDH-like"/>
    <property type="match status" value="1"/>
</dbReference>
<dbReference type="InterPro" id="IPR016163">
    <property type="entry name" value="Ald_DH_C"/>
</dbReference>
<evidence type="ECO:0000256" key="1">
    <source>
        <dbReference type="ARBA" id="ARBA00023002"/>
    </source>
</evidence>
<dbReference type="InterPro" id="IPR016160">
    <property type="entry name" value="Ald_DH_CS_CYS"/>
</dbReference>
<name>A0ABU0HDF0_9HYPH</name>
<dbReference type="EMBL" id="JAUSVO010000008">
    <property type="protein sequence ID" value="MDQ0440341.1"/>
    <property type="molecule type" value="Genomic_DNA"/>
</dbReference>
<evidence type="ECO:0000256" key="2">
    <source>
        <dbReference type="PROSITE-ProRule" id="PRU10007"/>
    </source>
</evidence>
<evidence type="ECO:0000313" key="5">
    <source>
        <dbReference type="EMBL" id="MDQ0440341.1"/>
    </source>
</evidence>
<organism evidence="5 6">
    <name type="scientific">Kaistia dalseonensis</name>
    <dbReference type="NCBI Taxonomy" id="410840"/>
    <lineage>
        <taxon>Bacteria</taxon>
        <taxon>Pseudomonadati</taxon>
        <taxon>Pseudomonadota</taxon>
        <taxon>Alphaproteobacteria</taxon>
        <taxon>Hyphomicrobiales</taxon>
        <taxon>Kaistiaceae</taxon>
        <taxon>Kaistia</taxon>
    </lineage>
</organism>
<dbReference type="PROSITE" id="PS00070">
    <property type="entry name" value="ALDEHYDE_DEHYDR_CYS"/>
    <property type="match status" value="1"/>
</dbReference>
<reference evidence="5 6" key="1">
    <citation type="submission" date="2023-07" db="EMBL/GenBank/DDBJ databases">
        <title>Genomic Encyclopedia of Type Strains, Phase IV (KMG-IV): sequencing the most valuable type-strain genomes for metagenomic binning, comparative biology and taxonomic classification.</title>
        <authorList>
            <person name="Goeker M."/>
        </authorList>
    </citation>
    <scope>NUCLEOTIDE SEQUENCE [LARGE SCALE GENOMIC DNA]</scope>
    <source>
        <strain evidence="5 6">B6-8</strain>
    </source>
</reference>
<accession>A0ABU0HDF0</accession>
<evidence type="ECO:0000313" key="6">
    <source>
        <dbReference type="Proteomes" id="UP001241603"/>
    </source>
</evidence>
<comment type="caution">
    <text evidence="5">The sequence shown here is derived from an EMBL/GenBank/DDBJ whole genome shotgun (WGS) entry which is preliminary data.</text>
</comment>
<feature type="domain" description="Aldehyde dehydrogenase" evidence="4">
    <location>
        <begin position="37"/>
        <end position="490"/>
    </location>
</feature>
<dbReference type="InterPro" id="IPR016161">
    <property type="entry name" value="Ald_DH/histidinol_DH"/>
</dbReference>
<keyword evidence="1 3" id="KW-0560">Oxidoreductase</keyword>
<dbReference type="Gene3D" id="3.40.605.10">
    <property type="entry name" value="Aldehyde Dehydrogenase, Chain A, domain 1"/>
    <property type="match status" value="1"/>
</dbReference>
<evidence type="ECO:0000259" key="4">
    <source>
        <dbReference type="Pfam" id="PF00171"/>
    </source>
</evidence>
<dbReference type="Gene3D" id="3.40.309.10">
    <property type="entry name" value="Aldehyde Dehydrogenase, Chain A, domain 2"/>
    <property type="match status" value="1"/>
</dbReference>
<gene>
    <name evidence="5" type="ORF">QO014_004756</name>
</gene>
<dbReference type="RefSeq" id="WP_266351223.1">
    <property type="nucleotide sequence ID" value="NZ_JAPKNG010000008.1"/>
</dbReference>
<comment type="similarity">
    <text evidence="3">Belongs to the aldehyde dehydrogenase family.</text>
</comment>
<keyword evidence="6" id="KW-1185">Reference proteome</keyword>